<gene>
    <name evidence="2" type="ORF">Ani05nite_45490</name>
</gene>
<protein>
    <submittedName>
        <fullName evidence="2">Membrane protein</fullName>
    </submittedName>
</protein>
<sequence>MGVGYAAPVDLDAYVAERRGEWNRLDVLARRRRLSAEEADELVLLYQRAATHLSVVRSHSPDPILLASLSQLVIAGRAAVTGARSFSLRPVGRFFASSFPAQLYRTRRWWLTVMVVSVLLLWALMAYFAANPDVIALFGSGQELRRYAEQDFTGYYSEFRAQNFAASVWTHNALIAAQCLASGVLILPVLYVLGQNIFALGMSGGVMISTGHADTFFGFILPHGLLELTCIFVGAGVGLRIGWAWIAPGPHRTRGQALAARARGGMLVALGLAVTLGVAGLLEAYVTPSGLPTMARVGIGVAVWAGFLVYALGVGGAAHRRGETGDLDPELSVTPVPTA</sequence>
<dbReference type="AlphaFoldDB" id="A0A919JKN3"/>
<dbReference type="Pfam" id="PF01944">
    <property type="entry name" value="SpoIIM"/>
    <property type="match status" value="1"/>
</dbReference>
<feature type="transmembrane region" description="Helical" evidence="1">
    <location>
        <begin position="293"/>
        <end position="312"/>
    </location>
</feature>
<comment type="caution">
    <text evidence="2">The sequence shown here is derived from an EMBL/GenBank/DDBJ whole genome shotgun (WGS) entry which is preliminary data.</text>
</comment>
<keyword evidence="1" id="KW-0812">Transmembrane</keyword>
<evidence type="ECO:0000256" key="1">
    <source>
        <dbReference type="SAM" id="Phobius"/>
    </source>
</evidence>
<evidence type="ECO:0000313" key="2">
    <source>
        <dbReference type="EMBL" id="GIE51015.1"/>
    </source>
</evidence>
<organism evidence="2 3">
    <name type="scientific">Actinoplanes nipponensis</name>
    <dbReference type="NCBI Taxonomy" id="135950"/>
    <lineage>
        <taxon>Bacteria</taxon>
        <taxon>Bacillati</taxon>
        <taxon>Actinomycetota</taxon>
        <taxon>Actinomycetes</taxon>
        <taxon>Micromonosporales</taxon>
        <taxon>Micromonosporaceae</taxon>
        <taxon>Actinoplanes</taxon>
    </lineage>
</organism>
<evidence type="ECO:0000313" key="3">
    <source>
        <dbReference type="Proteomes" id="UP000647172"/>
    </source>
</evidence>
<dbReference type="EMBL" id="BOMQ01000053">
    <property type="protein sequence ID" value="GIE51015.1"/>
    <property type="molecule type" value="Genomic_DNA"/>
</dbReference>
<keyword evidence="1" id="KW-0472">Membrane</keyword>
<dbReference type="PANTHER" id="PTHR35337">
    <property type="entry name" value="SLR1478 PROTEIN"/>
    <property type="match status" value="1"/>
</dbReference>
<name>A0A919JKN3_9ACTN</name>
<reference evidence="2" key="1">
    <citation type="submission" date="2021-01" db="EMBL/GenBank/DDBJ databases">
        <title>Whole genome shotgun sequence of Actinoplanes nipponensis NBRC 14063.</title>
        <authorList>
            <person name="Komaki H."/>
            <person name="Tamura T."/>
        </authorList>
    </citation>
    <scope>NUCLEOTIDE SEQUENCE</scope>
    <source>
        <strain evidence="2">NBRC 14063</strain>
    </source>
</reference>
<dbReference type="Proteomes" id="UP000647172">
    <property type="component" value="Unassembled WGS sequence"/>
</dbReference>
<proteinExistence type="predicted"/>
<dbReference type="InterPro" id="IPR002798">
    <property type="entry name" value="SpoIIM-like"/>
</dbReference>
<accession>A0A919JKN3</accession>
<dbReference type="PANTHER" id="PTHR35337:SF1">
    <property type="entry name" value="SLR1478 PROTEIN"/>
    <property type="match status" value="1"/>
</dbReference>
<keyword evidence="3" id="KW-1185">Reference proteome</keyword>
<feature type="transmembrane region" description="Helical" evidence="1">
    <location>
        <begin position="267"/>
        <end position="287"/>
    </location>
</feature>
<feature type="transmembrane region" description="Helical" evidence="1">
    <location>
        <begin position="200"/>
        <end position="220"/>
    </location>
</feature>
<keyword evidence="1" id="KW-1133">Transmembrane helix</keyword>
<feature type="transmembrane region" description="Helical" evidence="1">
    <location>
        <begin position="173"/>
        <end position="193"/>
    </location>
</feature>
<feature type="transmembrane region" description="Helical" evidence="1">
    <location>
        <begin position="109"/>
        <end position="130"/>
    </location>
</feature>
<feature type="transmembrane region" description="Helical" evidence="1">
    <location>
        <begin position="226"/>
        <end position="246"/>
    </location>
</feature>